<evidence type="ECO:0000256" key="5">
    <source>
        <dbReference type="ARBA" id="ARBA00023172"/>
    </source>
</evidence>
<evidence type="ECO:0000256" key="6">
    <source>
        <dbReference type="HAMAP-Rule" id="MF_00194"/>
    </source>
</evidence>
<keyword evidence="5 6" id="KW-0233">DNA recombination</keyword>
<dbReference type="EMBL" id="BSPX01000076">
    <property type="protein sequence ID" value="GLT24198.1"/>
    <property type="molecule type" value="Genomic_DNA"/>
</dbReference>
<dbReference type="HAMAP" id="MF_00194">
    <property type="entry name" value="RdgC"/>
    <property type="match status" value="1"/>
</dbReference>
<dbReference type="InterPro" id="IPR007476">
    <property type="entry name" value="RdgC"/>
</dbReference>
<evidence type="ECO:0000313" key="8">
    <source>
        <dbReference type="Proteomes" id="UP001157167"/>
    </source>
</evidence>
<keyword evidence="4 6" id="KW-0963">Cytoplasm</keyword>
<dbReference type="PANTHER" id="PTHR38103:SF1">
    <property type="entry name" value="RECOMBINATION-ASSOCIATED PROTEIN RDGC"/>
    <property type="match status" value="1"/>
</dbReference>
<gene>
    <name evidence="6 7" type="primary">rdgC</name>
    <name evidence="7" type="ORF">GCM10007933_36710</name>
</gene>
<dbReference type="Proteomes" id="UP001157167">
    <property type="component" value="Unassembled WGS sequence"/>
</dbReference>
<sequence>MYPAMWFRNLQIYRLPENWALTADTLQEKLAARPFQPCGSQDMASRGWSSPTKDDRFVLPVKGHFLISLAVEQKLLPSSVVNDVAADKAEMIEAQQGYKPGRKQMKEIKEAVLQELLPRAFTRRRRVFAWIDPVGGWLIIDASSPARAEEVLEALRDTLDELPVKMVKTKLSPVSVMTGWLAANEASGNFTIDLDCELRAVTDEKAAVRYVRHALDGKDVQDHLAAGKLPTRLALTFDDRVSFVLTEKMEIKRVAFLDIIKEEADKNAESADMQMEADFALMSGELSRLIPALLEVLGGEDKETVI</sequence>
<keyword evidence="8" id="KW-1185">Reference proteome</keyword>
<evidence type="ECO:0000313" key="7">
    <source>
        <dbReference type="EMBL" id="GLT24198.1"/>
    </source>
</evidence>
<comment type="similarity">
    <text evidence="2 6">Belongs to the RdgC family.</text>
</comment>
<comment type="function">
    <text evidence="6">May be involved in recombination.</text>
</comment>
<reference evidence="8" key="1">
    <citation type="journal article" date="2019" name="Int. J. Syst. Evol. Microbiol.">
        <title>The Global Catalogue of Microorganisms (GCM) 10K type strain sequencing project: providing services to taxonomists for standard genome sequencing and annotation.</title>
        <authorList>
            <consortium name="The Broad Institute Genomics Platform"/>
            <consortium name="The Broad Institute Genome Sequencing Center for Infectious Disease"/>
            <person name="Wu L."/>
            <person name="Ma J."/>
        </authorList>
    </citation>
    <scope>NUCLEOTIDE SEQUENCE [LARGE SCALE GENOMIC DNA]</scope>
    <source>
        <strain evidence="8">NBRC 102407</strain>
    </source>
</reference>
<accession>A0ABQ6FF16</accession>
<evidence type="ECO:0000256" key="3">
    <source>
        <dbReference type="ARBA" id="ARBA00022296"/>
    </source>
</evidence>
<dbReference type="Pfam" id="PF04381">
    <property type="entry name" value="RdgC"/>
    <property type="match status" value="1"/>
</dbReference>
<dbReference type="NCBIfam" id="NF001463">
    <property type="entry name" value="PRK00321.1-4"/>
    <property type="match status" value="1"/>
</dbReference>
<comment type="caution">
    <text evidence="7">The sequence shown here is derived from an EMBL/GenBank/DDBJ whole genome shotgun (WGS) entry which is preliminary data.</text>
</comment>
<protein>
    <recommendedName>
        <fullName evidence="3 6">Recombination-associated protein RdgC</fullName>
    </recommendedName>
</protein>
<dbReference type="PANTHER" id="PTHR38103">
    <property type="entry name" value="RECOMBINATION-ASSOCIATED PROTEIN RDGC"/>
    <property type="match status" value="1"/>
</dbReference>
<evidence type="ECO:0000256" key="1">
    <source>
        <dbReference type="ARBA" id="ARBA00004453"/>
    </source>
</evidence>
<evidence type="ECO:0000256" key="2">
    <source>
        <dbReference type="ARBA" id="ARBA00008657"/>
    </source>
</evidence>
<name>A0ABQ6FF16_9RHOO</name>
<evidence type="ECO:0000256" key="4">
    <source>
        <dbReference type="ARBA" id="ARBA00022490"/>
    </source>
</evidence>
<dbReference type="NCBIfam" id="NF001464">
    <property type="entry name" value="PRK00321.1-5"/>
    <property type="match status" value="1"/>
</dbReference>
<organism evidence="7 8">
    <name type="scientific">Zoogloea oryzae</name>
    <dbReference type="NCBI Taxonomy" id="310767"/>
    <lineage>
        <taxon>Bacteria</taxon>
        <taxon>Pseudomonadati</taxon>
        <taxon>Pseudomonadota</taxon>
        <taxon>Betaproteobacteria</taxon>
        <taxon>Rhodocyclales</taxon>
        <taxon>Zoogloeaceae</taxon>
        <taxon>Zoogloea</taxon>
    </lineage>
</organism>
<proteinExistence type="inferred from homology"/>
<comment type="subcellular location">
    <subcellularLocation>
        <location evidence="1 6">Cytoplasm</location>
        <location evidence="1 6">Nucleoid</location>
    </subcellularLocation>
</comment>